<dbReference type="EMBL" id="KN846952">
    <property type="protein sequence ID" value="KIV81878.1"/>
    <property type="molecule type" value="Genomic_DNA"/>
</dbReference>
<evidence type="ECO:0000259" key="3">
    <source>
        <dbReference type="Pfam" id="PF26335"/>
    </source>
</evidence>
<dbReference type="Gene3D" id="3.40.710.10">
    <property type="entry name" value="DD-peptidase/beta-lactamase superfamily"/>
    <property type="match status" value="1"/>
</dbReference>
<organism evidence="4 5">
    <name type="scientific">Exophiala sideris</name>
    <dbReference type="NCBI Taxonomy" id="1016849"/>
    <lineage>
        <taxon>Eukaryota</taxon>
        <taxon>Fungi</taxon>
        <taxon>Dikarya</taxon>
        <taxon>Ascomycota</taxon>
        <taxon>Pezizomycotina</taxon>
        <taxon>Eurotiomycetes</taxon>
        <taxon>Chaetothyriomycetidae</taxon>
        <taxon>Chaetothyriales</taxon>
        <taxon>Herpotrichiellaceae</taxon>
        <taxon>Exophiala</taxon>
    </lineage>
</organism>
<evidence type="ECO:0000313" key="5">
    <source>
        <dbReference type="Proteomes" id="UP000053599"/>
    </source>
</evidence>
<dbReference type="Pfam" id="PF26335">
    <property type="entry name" value="ARB_00930_C"/>
    <property type="match status" value="1"/>
</dbReference>
<dbReference type="STRING" id="1016849.A0A0D1Z4T1"/>
<feature type="chain" id="PRO_5002247521" evidence="1">
    <location>
        <begin position="22"/>
        <end position="584"/>
    </location>
</feature>
<protein>
    <submittedName>
        <fullName evidence="4">Uncharacterized protein</fullName>
    </submittedName>
</protein>
<feature type="domain" description="Beta-lactamase-related" evidence="2">
    <location>
        <begin position="108"/>
        <end position="412"/>
    </location>
</feature>
<dbReference type="InterPro" id="IPR012338">
    <property type="entry name" value="Beta-lactam/transpept-like"/>
</dbReference>
<proteinExistence type="predicted"/>
<dbReference type="OrthoDB" id="10250282at2759"/>
<name>A0A0D1Z4T1_9EURO</name>
<dbReference type="PANTHER" id="PTHR22935">
    <property type="entry name" value="PENICILLIN-BINDING PROTEIN"/>
    <property type="match status" value="1"/>
</dbReference>
<dbReference type="Pfam" id="PF00144">
    <property type="entry name" value="Beta-lactamase"/>
    <property type="match status" value="1"/>
</dbReference>
<dbReference type="InterPro" id="IPR001466">
    <property type="entry name" value="Beta-lactam-related"/>
</dbReference>
<feature type="signal peptide" evidence="1">
    <location>
        <begin position="1"/>
        <end position="21"/>
    </location>
</feature>
<reference evidence="4 5" key="1">
    <citation type="submission" date="2015-01" db="EMBL/GenBank/DDBJ databases">
        <title>The Genome Sequence of Exophiala sideris CBS121828.</title>
        <authorList>
            <consortium name="The Broad Institute Genomics Platform"/>
            <person name="Cuomo C."/>
            <person name="de Hoog S."/>
            <person name="Gorbushina A."/>
            <person name="Stielow B."/>
            <person name="Teixiera M."/>
            <person name="Abouelleil A."/>
            <person name="Chapman S.B."/>
            <person name="Priest M."/>
            <person name="Young S.K."/>
            <person name="Wortman J."/>
            <person name="Nusbaum C."/>
            <person name="Birren B."/>
        </authorList>
    </citation>
    <scope>NUCLEOTIDE SEQUENCE [LARGE SCALE GENOMIC DNA]</scope>
    <source>
        <strain evidence="4 5">CBS 121828</strain>
    </source>
</reference>
<feature type="domain" description="Beta-lactamase-like ARB-00930-like C-terminal" evidence="3">
    <location>
        <begin position="443"/>
        <end position="581"/>
    </location>
</feature>
<evidence type="ECO:0000256" key="1">
    <source>
        <dbReference type="SAM" id="SignalP"/>
    </source>
</evidence>
<keyword evidence="1" id="KW-0732">Signal</keyword>
<accession>A0A0D1Z4T1</accession>
<evidence type="ECO:0000259" key="2">
    <source>
        <dbReference type="Pfam" id="PF00144"/>
    </source>
</evidence>
<dbReference type="AlphaFoldDB" id="A0A0D1Z4T1"/>
<dbReference type="InterPro" id="IPR051478">
    <property type="entry name" value="Beta-lactamase-like_AB/R"/>
</dbReference>
<evidence type="ECO:0000313" key="4">
    <source>
        <dbReference type="EMBL" id="KIV81878.1"/>
    </source>
</evidence>
<sequence length="584" mass="62650">MQILSVLSLLALLTICARCQAVELTDCGLLGPVYPVPANLTGTDAIRGAQSTFQRLMDEALQNGTTPWGHVDAVNSTISIGVFSTQSDDFVAQYQHTGSNPQLKTRLSGGKLDTDTLYRLGSVTKLLTVYTFLAKLGTSYWSEPVANFIPELASQLTRNSINNFNWSAVTLGSLAGQMSGLPHDYALGDVSSVPGATLLGLPPLNASEIITCGQPGLNPCSVEESLRLILEQNPVTAPWQTPIYSNEAYQLLAMAYENITGEALADAFEASLVKTLKLKRTFWSTPKNDSNIMWVDAPGINTVETDLGAFDPAGGAWASLADFSELGRSILQSSILPKHLSREWLRPISHSEQLFSSIGRPWEIARMDVPVAPGSNNTRVVDLYTKSGGYGGYNSWLFLSPDHEIGIAVLVASISGGEAGSPTLFALSELALATWVPAAEAAAREAAAANYVGTFASEDGLNSSVSLEVVPDHRGMRISQLVYNGTDFLELLPLVLGKAGGNLQYMSLQDDGRFAFRAVWQTPKGQYPASAVLTRECNFKWSDVDTITYGNIGLDDFIISVDTNGKATGVAVPALRASLSKRIE</sequence>
<dbReference type="PANTHER" id="PTHR22935:SF97">
    <property type="entry name" value="BETA-LACTAMASE-RELATED DOMAIN-CONTAINING PROTEIN"/>
    <property type="match status" value="1"/>
</dbReference>
<dbReference type="Proteomes" id="UP000053599">
    <property type="component" value="Unassembled WGS sequence"/>
</dbReference>
<dbReference type="HOGENOM" id="CLU_019706_0_0_1"/>
<dbReference type="InterPro" id="IPR058664">
    <property type="entry name" value="ARB_00930-like_C"/>
</dbReference>
<dbReference type="SUPFAM" id="SSF56601">
    <property type="entry name" value="beta-lactamase/transpeptidase-like"/>
    <property type="match status" value="1"/>
</dbReference>
<gene>
    <name evidence="4" type="ORF">PV11_04028</name>
</gene>